<sequence length="137" mass="15383">MFQMSQKIGTLVLLPVCFTIARNLRNFLFRANDPISVDEPVAAVDNLQPSTLEASHVEPLSNSTIEALTTSIVEQPQTILDTKSTSTETTTRRLPFSSSEEILPVLEEPVIDETFLPSVHTNQILITLLHCRKRFYI</sequence>
<organism evidence="1">
    <name type="scientific">Nephroselmis olivacea</name>
    <name type="common">Green alga</name>
    <dbReference type="NCBI Taxonomy" id="31312"/>
    <lineage>
        <taxon>Eukaryota</taxon>
        <taxon>Viridiplantae</taxon>
        <taxon>Chlorophyta</taxon>
        <taxon>Nephroselmidophyceae</taxon>
        <taxon>Nephroselmidales</taxon>
        <taxon>Nephroselmidaceae</taxon>
        <taxon>Nephroselmis</taxon>
    </lineage>
</organism>
<accession>Q9T367</accession>
<dbReference type="AlphaFoldDB" id="Q9T367"/>
<proteinExistence type="predicted"/>
<evidence type="ECO:0000313" key="1">
    <source>
        <dbReference type="EMBL" id="AAD54926.1"/>
    </source>
</evidence>
<geneLocation type="chloroplast" evidence="1"/>
<keyword evidence="1" id="KW-0934">Plastid</keyword>
<dbReference type="GeneID" id="1496871"/>
<protein>
    <submittedName>
        <fullName evidence="1">Uncharacterized protein</fullName>
    </submittedName>
</protein>
<reference evidence="1" key="1">
    <citation type="journal article" date="1999" name="Proc. Natl. Acad. Sci. U.S.A.">
        <title>The complete chloroplast DNA sequence of the green alga Nephroselmis olivacea: insights into the architecture of ancestral chloroplast genomes.</title>
        <authorList>
            <person name="Turmel M."/>
            <person name="Otis C."/>
            <person name="Lemieux C."/>
        </authorList>
    </citation>
    <scope>NUCLEOTIDE SEQUENCE [LARGE SCALE GENOMIC DNA]</scope>
    <source>
        <strain>NIES-484</strain>
    </source>
</reference>
<dbReference type="RefSeq" id="NP_050892.1">
    <property type="nucleotide sequence ID" value="NC_000927.1"/>
</dbReference>
<dbReference type="GeneID" id="1496913"/>
<dbReference type="RefSeq" id="NP_050955.1">
    <property type="nucleotide sequence ID" value="NC_000927.1"/>
</dbReference>
<dbReference type="EMBL" id="AF137379">
    <property type="protein sequence ID" value="AAD54863.1"/>
    <property type="molecule type" value="Genomic_DNA"/>
</dbReference>
<name>Q9T367_NEPOL</name>
<dbReference type="EMBL" id="AF137379">
    <property type="protein sequence ID" value="AAD54926.1"/>
    <property type="molecule type" value="Genomic_DNA"/>
</dbReference>
<keyword evidence="1" id="KW-0150">Chloroplast</keyword>